<evidence type="ECO:0000313" key="2">
    <source>
        <dbReference type="Proteomes" id="UP000694401"/>
    </source>
</evidence>
<name>A0A8D2QV18_ZOSLA</name>
<reference evidence="1" key="2">
    <citation type="submission" date="2025-09" db="UniProtKB">
        <authorList>
            <consortium name="Ensembl"/>
        </authorList>
    </citation>
    <scope>IDENTIFICATION</scope>
</reference>
<dbReference type="AlphaFoldDB" id="A0A8D2QV18"/>
<evidence type="ECO:0000313" key="1">
    <source>
        <dbReference type="Ensembl" id="ENSZLMP00000018887.1"/>
    </source>
</evidence>
<accession>A0A8D2QV18</accession>
<reference evidence="1" key="1">
    <citation type="submission" date="2025-08" db="UniProtKB">
        <authorList>
            <consortium name="Ensembl"/>
        </authorList>
    </citation>
    <scope>IDENTIFICATION</scope>
</reference>
<evidence type="ECO:0008006" key="3">
    <source>
        <dbReference type="Google" id="ProtNLM"/>
    </source>
</evidence>
<keyword evidence="2" id="KW-1185">Reference proteome</keyword>
<sequence length="36" mass="3901">MVTLHGYIESHPLSVLTARALPHLPMALPAPLPLSR</sequence>
<proteinExistence type="predicted"/>
<protein>
    <recommendedName>
        <fullName evidence="3">LHX6</fullName>
    </recommendedName>
</protein>
<dbReference type="Ensembl" id="ENSZLMT00000019402.1">
    <property type="protein sequence ID" value="ENSZLMP00000018887.1"/>
    <property type="gene ID" value="ENSZLMG00000013071.1"/>
</dbReference>
<organism evidence="1 2">
    <name type="scientific">Zosterops lateralis melanops</name>
    <dbReference type="NCBI Taxonomy" id="1220523"/>
    <lineage>
        <taxon>Eukaryota</taxon>
        <taxon>Metazoa</taxon>
        <taxon>Chordata</taxon>
        <taxon>Craniata</taxon>
        <taxon>Vertebrata</taxon>
        <taxon>Euteleostomi</taxon>
        <taxon>Archelosauria</taxon>
        <taxon>Archosauria</taxon>
        <taxon>Dinosauria</taxon>
        <taxon>Saurischia</taxon>
        <taxon>Theropoda</taxon>
        <taxon>Coelurosauria</taxon>
        <taxon>Aves</taxon>
        <taxon>Neognathae</taxon>
        <taxon>Neoaves</taxon>
        <taxon>Telluraves</taxon>
        <taxon>Australaves</taxon>
        <taxon>Passeriformes</taxon>
        <taxon>Sylvioidea</taxon>
        <taxon>Zosteropidae</taxon>
        <taxon>Zosterops</taxon>
    </lineage>
</organism>
<dbReference type="Proteomes" id="UP000694401">
    <property type="component" value="Unassembled WGS sequence"/>
</dbReference>